<evidence type="ECO:0000256" key="2">
    <source>
        <dbReference type="ARBA" id="ARBA00023315"/>
    </source>
</evidence>
<organism evidence="4 5">
    <name type="scientific">Noviherbaspirillum cavernae</name>
    <dbReference type="NCBI Taxonomy" id="2320862"/>
    <lineage>
        <taxon>Bacteria</taxon>
        <taxon>Pseudomonadati</taxon>
        <taxon>Pseudomonadota</taxon>
        <taxon>Betaproteobacteria</taxon>
        <taxon>Burkholderiales</taxon>
        <taxon>Oxalobacteraceae</taxon>
        <taxon>Noviherbaspirillum</taxon>
    </lineage>
</organism>
<keyword evidence="1 4" id="KW-0808">Transferase</keyword>
<evidence type="ECO:0000313" key="5">
    <source>
        <dbReference type="Proteomes" id="UP000285190"/>
    </source>
</evidence>
<dbReference type="GO" id="GO:0016747">
    <property type="term" value="F:acyltransferase activity, transferring groups other than amino-acyl groups"/>
    <property type="evidence" value="ECO:0007669"/>
    <property type="project" value="InterPro"/>
</dbReference>
<name>A0A418X3E9_9BURK</name>
<keyword evidence="5" id="KW-1185">Reference proteome</keyword>
<protein>
    <submittedName>
        <fullName evidence="4">GNAT family N-acetyltransferase</fullName>
    </submittedName>
</protein>
<evidence type="ECO:0000313" key="4">
    <source>
        <dbReference type="EMBL" id="RJG06984.1"/>
    </source>
</evidence>
<evidence type="ECO:0000259" key="3">
    <source>
        <dbReference type="PROSITE" id="PS51186"/>
    </source>
</evidence>
<dbReference type="Pfam" id="PF00583">
    <property type="entry name" value="Acetyltransf_1"/>
    <property type="match status" value="1"/>
</dbReference>
<reference evidence="4 5" key="1">
    <citation type="submission" date="2018-09" db="EMBL/GenBank/DDBJ databases">
        <authorList>
            <person name="Zhu H."/>
        </authorList>
    </citation>
    <scope>NUCLEOTIDE SEQUENCE [LARGE SCALE GENOMIC DNA]</scope>
    <source>
        <strain evidence="4 5">K2R10-39</strain>
    </source>
</reference>
<dbReference type="PROSITE" id="PS51186">
    <property type="entry name" value="GNAT"/>
    <property type="match status" value="1"/>
</dbReference>
<dbReference type="AlphaFoldDB" id="A0A418X3E9"/>
<keyword evidence="2" id="KW-0012">Acyltransferase</keyword>
<dbReference type="PANTHER" id="PTHR43072:SF23">
    <property type="entry name" value="UPF0039 PROTEIN C11D3.02C"/>
    <property type="match status" value="1"/>
</dbReference>
<dbReference type="InterPro" id="IPR016181">
    <property type="entry name" value="Acyl_CoA_acyltransferase"/>
</dbReference>
<dbReference type="CDD" id="cd04301">
    <property type="entry name" value="NAT_SF"/>
    <property type="match status" value="1"/>
</dbReference>
<proteinExistence type="predicted"/>
<dbReference type="InterPro" id="IPR000182">
    <property type="entry name" value="GNAT_dom"/>
</dbReference>
<dbReference type="EMBL" id="QYUN01000002">
    <property type="protein sequence ID" value="RJG06984.1"/>
    <property type="molecule type" value="Genomic_DNA"/>
</dbReference>
<dbReference type="Proteomes" id="UP000285190">
    <property type="component" value="Unassembled WGS sequence"/>
</dbReference>
<accession>A0A418X3E9</accession>
<dbReference type="PANTHER" id="PTHR43072">
    <property type="entry name" value="N-ACETYLTRANSFERASE"/>
    <property type="match status" value="1"/>
</dbReference>
<dbReference type="SUPFAM" id="SSF55729">
    <property type="entry name" value="Acyl-CoA N-acyltransferases (Nat)"/>
    <property type="match status" value="1"/>
</dbReference>
<gene>
    <name evidence="4" type="ORF">D3870_14115</name>
</gene>
<sequence length="253" mass="27870">MRQRIRTAALAAAVRPASADGISRNNMEDTMEQRLLPSFHWWRYLRPGPGNGASPSAPMRDRWRLKNGAAVAIRVAQSGDAPLMQDMVRGLSMESRYHRFFYPVRELTPDLLDRFVQADPMGSMTLLAVSGKGKDEVAVGMAQCAADPYPLRGEFAVVVTDAWQRLGIATRLLRNVICIARAAGIERLEGDIMSDNEPMRRLLAGMGFETGIHPDGAYLEKAWKVLDQPTRDCSGLTGLVAGRSHQSQAVLHA</sequence>
<comment type="caution">
    <text evidence="4">The sequence shown here is derived from an EMBL/GenBank/DDBJ whole genome shotgun (WGS) entry which is preliminary data.</text>
</comment>
<evidence type="ECO:0000256" key="1">
    <source>
        <dbReference type="ARBA" id="ARBA00022679"/>
    </source>
</evidence>
<feature type="domain" description="N-acetyltransferase" evidence="3">
    <location>
        <begin position="71"/>
        <end position="224"/>
    </location>
</feature>
<dbReference type="Gene3D" id="3.40.630.30">
    <property type="match status" value="1"/>
</dbReference>